<reference evidence="2" key="1">
    <citation type="submission" date="2020-04" db="EMBL/GenBank/DDBJ databases">
        <authorList>
            <person name="Zhang T."/>
        </authorList>
    </citation>
    <scope>NUCLEOTIDE SEQUENCE</scope>
    <source>
        <strain evidence="2">HKST-UBA80</strain>
    </source>
</reference>
<protein>
    <recommendedName>
        <fullName evidence="4">Glycosyltransferase RgtA/B/C/D-like domain-containing protein</fullName>
    </recommendedName>
</protein>
<evidence type="ECO:0000313" key="3">
    <source>
        <dbReference type="Proteomes" id="UP000714817"/>
    </source>
</evidence>
<gene>
    <name evidence="2" type="ORF">KDA10_01885</name>
</gene>
<feature type="transmembrane region" description="Helical" evidence="1">
    <location>
        <begin position="377"/>
        <end position="394"/>
    </location>
</feature>
<organism evidence="2 3">
    <name type="scientific">candidate division WWE3 bacterium</name>
    <dbReference type="NCBI Taxonomy" id="2053526"/>
    <lineage>
        <taxon>Bacteria</taxon>
        <taxon>Katanobacteria</taxon>
    </lineage>
</organism>
<reference evidence="2" key="2">
    <citation type="journal article" date="2021" name="Microbiome">
        <title>Successional dynamics and alternative stable states in a saline activated sludge microbial community over 9 years.</title>
        <authorList>
            <person name="Wang Y."/>
            <person name="Ye J."/>
            <person name="Ju F."/>
            <person name="Liu L."/>
            <person name="Boyd J.A."/>
            <person name="Deng Y."/>
            <person name="Parks D.H."/>
            <person name="Jiang X."/>
            <person name="Yin X."/>
            <person name="Woodcroft B.J."/>
            <person name="Tyson G.W."/>
            <person name="Hugenholtz P."/>
            <person name="Polz M.F."/>
            <person name="Zhang T."/>
        </authorList>
    </citation>
    <scope>NUCLEOTIDE SEQUENCE</scope>
    <source>
        <strain evidence="2">HKST-UBA80</strain>
    </source>
</reference>
<evidence type="ECO:0000313" key="2">
    <source>
        <dbReference type="EMBL" id="MCA9302101.1"/>
    </source>
</evidence>
<accession>A0A955IW57</accession>
<proteinExistence type="predicted"/>
<evidence type="ECO:0008006" key="4">
    <source>
        <dbReference type="Google" id="ProtNLM"/>
    </source>
</evidence>
<sequence>MGVYHYFLNLPASIFAKLLRVLSTIDKKYILFVFVATLFLALRLTSLQTDISNSDAYRWHRRSENFLTAIKSHNFKETYQSYHPGVTLMWINSLVLQLSKSYNYRFAEDFSELTFENSSYYPFIQQISKGSIVIFLFILFSYQLIIVSKLYDQRTSLLYGLLIACEPYLVGLDRWFHLSSLETYLAFSGFLTIWYWKKFGGTFYVVLSGLLIGLAVLTKVTNLVALIPCIFVIISRFFSFKSGFRFKRFLNLGVDLDARSIIKSVAYFLISFMLTVVVFFPALPAHPLFVITKVLGGITGGIYTDVRETPFSGAFSMFYYPFILFLKLSPLSAFLSIWVFAVAIFSKNNIKKYAWLLLYVATYFFALSISVKKIDRYSIALILPILLITSIYFANSKVKAGLIACTTLLFTFIIFYIYHPSYSAFYSPILGPNPSAKALSLNVYDNSGEYYSDAALYLNKIPVEGDLWLPYNIDSFRPYYKRVVSSFYSKDSQYAVTSIEHLEEISALCPRHVSSFGSRLEPLVFVLRCN</sequence>
<keyword evidence="1" id="KW-0472">Membrane</keyword>
<feature type="transmembrane region" description="Helical" evidence="1">
    <location>
        <begin position="401"/>
        <end position="418"/>
    </location>
</feature>
<feature type="transmembrane region" description="Helical" evidence="1">
    <location>
        <begin position="353"/>
        <end position="371"/>
    </location>
</feature>
<feature type="transmembrane region" description="Helical" evidence="1">
    <location>
        <begin position="223"/>
        <end position="244"/>
    </location>
</feature>
<feature type="transmembrane region" description="Helical" evidence="1">
    <location>
        <begin position="318"/>
        <end position="341"/>
    </location>
</feature>
<feature type="transmembrane region" description="Helical" evidence="1">
    <location>
        <begin position="265"/>
        <end position="283"/>
    </location>
</feature>
<dbReference type="AlphaFoldDB" id="A0A955IW57"/>
<evidence type="ECO:0000256" key="1">
    <source>
        <dbReference type="SAM" id="Phobius"/>
    </source>
</evidence>
<dbReference type="Proteomes" id="UP000714817">
    <property type="component" value="Unassembled WGS sequence"/>
</dbReference>
<name>A0A955IW57_UNCKA</name>
<comment type="caution">
    <text evidence="2">The sequence shown here is derived from an EMBL/GenBank/DDBJ whole genome shotgun (WGS) entry which is preliminary data.</text>
</comment>
<feature type="transmembrane region" description="Helical" evidence="1">
    <location>
        <begin position="29"/>
        <end position="45"/>
    </location>
</feature>
<feature type="transmembrane region" description="Helical" evidence="1">
    <location>
        <begin position="201"/>
        <end position="217"/>
    </location>
</feature>
<dbReference type="EMBL" id="JAGQNY010000006">
    <property type="protein sequence ID" value="MCA9302101.1"/>
    <property type="molecule type" value="Genomic_DNA"/>
</dbReference>
<feature type="transmembrane region" description="Helical" evidence="1">
    <location>
        <begin position="132"/>
        <end position="151"/>
    </location>
</feature>
<keyword evidence="1" id="KW-1133">Transmembrane helix</keyword>
<keyword evidence="1" id="KW-0812">Transmembrane</keyword>